<feature type="coiled-coil region" evidence="1">
    <location>
        <begin position="57"/>
        <end position="84"/>
    </location>
</feature>
<dbReference type="EMBL" id="JBHPBY010000508">
    <property type="protein sequence ID" value="MFC1853465.1"/>
    <property type="molecule type" value="Genomic_DNA"/>
</dbReference>
<protein>
    <submittedName>
        <fullName evidence="3">Uncharacterized protein</fullName>
    </submittedName>
</protein>
<keyword evidence="4" id="KW-1185">Reference proteome</keyword>
<comment type="caution">
    <text evidence="3">The sequence shown here is derived from an EMBL/GenBank/DDBJ whole genome shotgun (WGS) entry which is preliminary data.</text>
</comment>
<proteinExistence type="predicted"/>
<sequence length="95" mass="10591">MENELAPLILGIMVFMIPILAIVLKSQVGKAFANYLESKAKAPQSSIEGLVHTENMLLSVETRLTDIELELRKLRESNESLQKLLLDKGTPKQLS</sequence>
<keyword evidence="2" id="KW-0812">Transmembrane</keyword>
<evidence type="ECO:0000313" key="3">
    <source>
        <dbReference type="EMBL" id="MFC1853465.1"/>
    </source>
</evidence>
<dbReference type="Proteomes" id="UP001594351">
    <property type="component" value="Unassembled WGS sequence"/>
</dbReference>
<organism evidence="3 4">
    <name type="scientific">candidate division CSSED10-310 bacterium</name>
    <dbReference type="NCBI Taxonomy" id="2855610"/>
    <lineage>
        <taxon>Bacteria</taxon>
        <taxon>Bacteria division CSSED10-310</taxon>
    </lineage>
</organism>
<evidence type="ECO:0000256" key="2">
    <source>
        <dbReference type="SAM" id="Phobius"/>
    </source>
</evidence>
<name>A0ABV6Z4T9_UNCC1</name>
<accession>A0ABV6Z4T9</accession>
<keyword evidence="1" id="KW-0175">Coiled coil</keyword>
<reference evidence="3 4" key="1">
    <citation type="submission" date="2024-09" db="EMBL/GenBank/DDBJ databases">
        <title>Laminarin stimulates single cell rates of sulfate reduction while oxygen inhibits transcriptomic activity in coastal marine sediment.</title>
        <authorList>
            <person name="Lindsay M."/>
            <person name="Orcutt B."/>
            <person name="Emerson D."/>
            <person name="Stepanauskas R."/>
            <person name="D'Angelo T."/>
        </authorList>
    </citation>
    <scope>NUCLEOTIDE SEQUENCE [LARGE SCALE GENOMIC DNA]</scope>
    <source>
        <strain evidence="3">SAG AM-311-K15</strain>
    </source>
</reference>
<evidence type="ECO:0000256" key="1">
    <source>
        <dbReference type="SAM" id="Coils"/>
    </source>
</evidence>
<keyword evidence="2" id="KW-1133">Transmembrane helix</keyword>
<keyword evidence="2" id="KW-0472">Membrane</keyword>
<evidence type="ECO:0000313" key="4">
    <source>
        <dbReference type="Proteomes" id="UP001594351"/>
    </source>
</evidence>
<feature type="transmembrane region" description="Helical" evidence="2">
    <location>
        <begin position="6"/>
        <end position="24"/>
    </location>
</feature>
<gene>
    <name evidence="3" type="ORF">ACFL27_24985</name>
</gene>